<dbReference type="PANTHER" id="PTHR10269">
    <property type="entry name" value="GDNF RECEPTOR ALPHA"/>
    <property type="match status" value="1"/>
</dbReference>
<dbReference type="InterPro" id="IPR016017">
    <property type="entry name" value="GDNF/GAS1"/>
</dbReference>
<dbReference type="AlphaFoldDB" id="A0A183IPI3"/>
<comment type="subcellular location">
    <subcellularLocation>
        <location evidence="1">Cell membrane</location>
    </subcellularLocation>
</comment>
<keyword evidence="7" id="KW-0325">Glycoprotein</keyword>
<reference evidence="10 11" key="2">
    <citation type="submission" date="2018-11" db="EMBL/GenBank/DDBJ databases">
        <authorList>
            <consortium name="Pathogen Informatics"/>
        </authorList>
    </citation>
    <scope>NUCLEOTIDE SEQUENCE [LARGE SCALE GENOMIC DNA]</scope>
</reference>
<dbReference type="GO" id="GO:0043235">
    <property type="term" value="C:receptor complex"/>
    <property type="evidence" value="ECO:0007669"/>
    <property type="project" value="TreeGrafter"/>
</dbReference>
<proteinExistence type="inferred from homology"/>
<gene>
    <name evidence="10" type="ORF">SBAD_LOCUS5530</name>
</gene>
<evidence type="ECO:0000313" key="10">
    <source>
        <dbReference type="EMBL" id="VDP07518.1"/>
    </source>
</evidence>
<dbReference type="WBParaSite" id="SBAD_0000575201-mRNA-1">
    <property type="protein sequence ID" value="SBAD_0000575201-mRNA-1"/>
    <property type="gene ID" value="SBAD_0000575201"/>
</dbReference>
<dbReference type="OrthoDB" id="6374728at2759"/>
<dbReference type="GO" id="GO:0009897">
    <property type="term" value="C:external side of plasma membrane"/>
    <property type="evidence" value="ECO:0007669"/>
    <property type="project" value="TreeGrafter"/>
</dbReference>
<comment type="similarity">
    <text evidence="2">Belongs to the GDNFR family.</text>
</comment>
<dbReference type="Proteomes" id="UP000270296">
    <property type="component" value="Unassembled WGS sequence"/>
</dbReference>
<evidence type="ECO:0000259" key="9">
    <source>
        <dbReference type="SMART" id="SM00907"/>
    </source>
</evidence>
<dbReference type="SMART" id="SM00907">
    <property type="entry name" value="GDNF"/>
    <property type="match status" value="2"/>
</dbReference>
<feature type="region of interest" description="Disordered" evidence="8">
    <location>
        <begin position="150"/>
        <end position="177"/>
    </location>
</feature>
<dbReference type="Pfam" id="PF02351">
    <property type="entry name" value="GDNF"/>
    <property type="match status" value="1"/>
</dbReference>
<feature type="domain" description="GDNF/GAS1" evidence="9">
    <location>
        <begin position="287"/>
        <end position="365"/>
    </location>
</feature>
<dbReference type="GO" id="GO:0007169">
    <property type="term" value="P:cell surface receptor protein tyrosine kinase signaling pathway"/>
    <property type="evidence" value="ECO:0007669"/>
    <property type="project" value="UniProtKB-ARBA"/>
</dbReference>
<evidence type="ECO:0000313" key="11">
    <source>
        <dbReference type="Proteomes" id="UP000270296"/>
    </source>
</evidence>
<dbReference type="SUPFAM" id="SSF110035">
    <property type="entry name" value="GDNF receptor-like"/>
    <property type="match status" value="1"/>
</dbReference>
<feature type="compositionally biased region" description="Polar residues" evidence="8">
    <location>
        <begin position="156"/>
        <end position="165"/>
    </location>
</feature>
<evidence type="ECO:0000313" key="12">
    <source>
        <dbReference type="WBParaSite" id="SBAD_0000575201-mRNA-1"/>
    </source>
</evidence>
<keyword evidence="11" id="KW-1185">Reference proteome</keyword>
<dbReference type="GO" id="GO:0007399">
    <property type="term" value="P:nervous system development"/>
    <property type="evidence" value="ECO:0007669"/>
    <property type="project" value="TreeGrafter"/>
</dbReference>
<dbReference type="EMBL" id="UZAM01009058">
    <property type="protein sequence ID" value="VDP07518.1"/>
    <property type="molecule type" value="Genomic_DNA"/>
</dbReference>
<dbReference type="InterPro" id="IPR003438">
    <property type="entry name" value="GDNF_rcpt"/>
</dbReference>
<sequence length="436" mass="49046">MRRRRFVAEQRFVSCTNALKRCLRHAACRKLWHLFIEQCPVENFQCRMKDRKSCGDAFEGIRWTDLPNCGCLDDHRLHGPECHWIELMTSHNRCIDELKQAGLIDNGNGDLADINLNDLWNFSHGENFSMENFGTVITTVLSEDISSTASSKSVSTNDLPSTAGNTRDKLTTGHSTDISFSTTSEAVKVTSTPSKPKSKSAVQLSTMSVRVSSDIVRWASPTTVPPKGTAFDVRLTGRFPVTVVPRSKLIGSGRVYLPLRMNTFPKPLSETEVKSSSGIVYRVGSTCQAAWEHCSMDKVCSWHLSEIQINCNDNIGCSHKSCSPSLRRFTQYVNQTLHEHMLFCTCTTNDEPCLRLQGKVIWQVFTSLPQDMGEKVFSKLSLGSFDEAMQRQLCRLSHSVNEYQRNSVGIRLLLSVWGRKLPKYAGKPLLPKPLFR</sequence>
<keyword evidence="5" id="KW-0472">Membrane</keyword>
<dbReference type="InterPro" id="IPR037193">
    <property type="entry name" value="GDNF_alpha"/>
</dbReference>
<evidence type="ECO:0000256" key="1">
    <source>
        <dbReference type="ARBA" id="ARBA00004236"/>
    </source>
</evidence>
<protein>
    <submittedName>
        <fullName evidence="12">GDNF domain-containing protein</fullName>
    </submittedName>
</protein>
<evidence type="ECO:0000256" key="4">
    <source>
        <dbReference type="ARBA" id="ARBA00022729"/>
    </source>
</evidence>
<evidence type="ECO:0000256" key="2">
    <source>
        <dbReference type="ARBA" id="ARBA00005961"/>
    </source>
</evidence>
<feature type="domain" description="GDNF/GAS1" evidence="9">
    <location>
        <begin position="15"/>
        <end position="94"/>
    </location>
</feature>
<keyword evidence="6" id="KW-0675">Receptor</keyword>
<evidence type="ECO:0000256" key="5">
    <source>
        <dbReference type="ARBA" id="ARBA00023136"/>
    </source>
</evidence>
<keyword evidence="4" id="KW-0732">Signal</keyword>
<evidence type="ECO:0000256" key="8">
    <source>
        <dbReference type="SAM" id="MobiDB-lite"/>
    </source>
</evidence>
<evidence type="ECO:0000256" key="6">
    <source>
        <dbReference type="ARBA" id="ARBA00023170"/>
    </source>
</evidence>
<organism evidence="12">
    <name type="scientific">Soboliphyme baturini</name>
    <dbReference type="NCBI Taxonomy" id="241478"/>
    <lineage>
        <taxon>Eukaryota</taxon>
        <taxon>Metazoa</taxon>
        <taxon>Ecdysozoa</taxon>
        <taxon>Nematoda</taxon>
        <taxon>Enoplea</taxon>
        <taxon>Dorylaimia</taxon>
        <taxon>Dioctophymatida</taxon>
        <taxon>Dioctophymatoidea</taxon>
        <taxon>Soboliphymatidae</taxon>
        <taxon>Soboliphyme</taxon>
    </lineage>
</organism>
<evidence type="ECO:0000256" key="7">
    <source>
        <dbReference type="ARBA" id="ARBA00023180"/>
    </source>
</evidence>
<dbReference type="GO" id="GO:0038023">
    <property type="term" value="F:signaling receptor activity"/>
    <property type="evidence" value="ECO:0007669"/>
    <property type="project" value="InterPro"/>
</dbReference>
<accession>A0A183IPI3</accession>
<name>A0A183IPI3_9BILA</name>
<reference evidence="12" key="1">
    <citation type="submission" date="2016-06" db="UniProtKB">
        <authorList>
            <consortium name="WormBaseParasite"/>
        </authorList>
    </citation>
    <scope>IDENTIFICATION</scope>
</reference>
<evidence type="ECO:0000256" key="3">
    <source>
        <dbReference type="ARBA" id="ARBA00022475"/>
    </source>
</evidence>
<dbReference type="PANTHER" id="PTHR10269:SF12">
    <property type="entry name" value="GLIAL CELL LINE-DERIVED NEUROTROPHIC FAMILY RECEPTOR-LIKE, ISOFORM E"/>
    <property type="match status" value="1"/>
</dbReference>
<keyword evidence="3" id="KW-1003">Cell membrane</keyword>